<name>A0ACA9S7W8_9GLOM</name>
<sequence>MTISFAINALRESTLSKIPIIKSLVIDNNLITGKILSKILIKEFKHQVKFISSGSEALNLLSQDIYDLVFLDIDMPKLSSVKTCIEIRNSTIVIEKNKAIPIFAYTTNE</sequence>
<evidence type="ECO:0000313" key="1">
    <source>
        <dbReference type="EMBL" id="CAG8831093.1"/>
    </source>
</evidence>
<comment type="caution">
    <text evidence="1">The sequence shown here is derived from an EMBL/GenBank/DDBJ whole genome shotgun (WGS) entry which is preliminary data.</text>
</comment>
<dbReference type="Proteomes" id="UP000789920">
    <property type="component" value="Unassembled WGS sequence"/>
</dbReference>
<evidence type="ECO:0000313" key="2">
    <source>
        <dbReference type="Proteomes" id="UP000789920"/>
    </source>
</evidence>
<proteinExistence type="predicted"/>
<organism evidence="1 2">
    <name type="scientific">Racocetra persica</name>
    <dbReference type="NCBI Taxonomy" id="160502"/>
    <lineage>
        <taxon>Eukaryota</taxon>
        <taxon>Fungi</taxon>
        <taxon>Fungi incertae sedis</taxon>
        <taxon>Mucoromycota</taxon>
        <taxon>Glomeromycotina</taxon>
        <taxon>Glomeromycetes</taxon>
        <taxon>Diversisporales</taxon>
        <taxon>Gigasporaceae</taxon>
        <taxon>Racocetra</taxon>
    </lineage>
</organism>
<protein>
    <submittedName>
        <fullName evidence="1">31664_t:CDS:1</fullName>
    </submittedName>
</protein>
<reference evidence="1" key="1">
    <citation type="submission" date="2021-06" db="EMBL/GenBank/DDBJ databases">
        <authorList>
            <person name="Kallberg Y."/>
            <person name="Tangrot J."/>
            <person name="Rosling A."/>
        </authorList>
    </citation>
    <scope>NUCLEOTIDE SEQUENCE</scope>
    <source>
        <strain evidence="1">MA461A</strain>
    </source>
</reference>
<dbReference type="EMBL" id="CAJVQC010100589">
    <property type="protein sequence ID" value="CAG8831093.1"/>
    <property type="molecule type" value="Genomic_DNA"/>
</dbReference>
<gene>
    <name evidence="1" type="ORF">RPERSI_LOCUS28019</name>
</gene>
<keyword evidence="2" id="KW-1185">Reference proteome</keyword>
<accession>A0ACA9S7W8</accession>